<keyword evidence="2" id="KW-1185">Reference proteome</keyword>
<evidence type="ECO:0000313" key="2">
    <source>
        <dbReference type="Proteomes" id="UP000183859"/>
    </source>
</evidence>
<organism evidence="1 2">
    <name type="scientific">Phaeobacter porticola</name>
    <dbReference type="NCBI Taxonomy" id="1844006"/>
    <lineage>
        <taxon>Bacteria</taxon>
        <taxon>Pseudomonadati</taxon>
        <taxon>Pseudomonadota</taxon>
        <taxon>Alphaproteobacteria</taxon>
        <taxon>Rhodobacterales</taxon>
        <taxon>Roseobacteraceae</taxon>
        <taxon>Phaeobacter</taxon>
    </lineage>
</organism>
<dbReference type="EMBL" id="CP016366">
    <property type="protein sequence ID" value="APG49186.1"/>
    <property type="molecule type" value="Genomic_DNA"/>
</dbReference>
<dbReference type="AlphaFoldDB" id="A0A1L3IAR5"/>
<evidence type="ECO:0000313" key="1">
    <source>
        <dbReference type="EMBL" id="APG49186.1"/>
    </source>
</evidence>
<gene>
    <name evidence="1" type="ORF">PhaeoP97_03836</name>
</gene>
<proteinExistence type="predicted"/>
<dbReference type="RefSeq" id="WP_257786535.1">
    <property type="nucleotide sequence ID" value="NZ_CP016366.1"/>
</dbReference>
<dbReference type="KEGG" id="php:PhaeoP97_03836"/>
<dbReference type="Proteomes" id="UP000183859">
    <property type="component" value="Plasmid pP97_b"/>
</dbReference>
<name>A0A1L3IAR5_9RHOB</name>
<geneLocation type="plasmid" evidence="2">
    <name>pp97_b</name>
</geneLocation>
<keyword evidence="1" id="KW-0614">Plasmid</keyword>
<reference evidence="2" key="1">
    <citation type="submission" date="2016-07" db="EMBL/GenBank/DDBJ databases">
        <title>Phaeobacter portensis sp. nov., a tropodithietic acid producing bacterium isolated from a German harbor.</title>
        <authorList>
            <person name="Freese H.M."/>
            <person name="Bunk B."/>
            <person name="Breider S."/>
            <person name="Brinkhoff T."/>
        </authorList>
    </citation>
    <scope>NUCLEOTIDE SEQUENCE [LARGE SCALE GENOMIC DNA]</scope>
    <source>
        <strain evidence="2">P97</strain>
        <plasmid evidence="2">pp97_b</plasmid>
    </source>
</reference>
<accession>A0A1L3IAR5</accession>
<protein>
    <submittedName>
        <fullName evidence="1">Uncharacterized protein</fullName>
    </submittedName>
</protein>
<sequence length="44" mass="4717">MIRTLATGLAIAVMMGSAAFAETYRDLFAIDQITSIDLELATLP</sequence>